<evidence type="ECO:0000313" key="2">
    <source>
        <dbReference type="Proteomes" id="UP000094793"/>
    </source>
</evidence>
<reference evidence="2" key="1">
    <citation type="submission" date="2016-09" db="EMBL/GenBank/DDBJ databases">
        <title>Complete Genome Sequence of Brevibacterium linens SMQ-1335.</title>
        <authorList>
            <person name="de Melo A.G."/>
            <person name="Labrie S.J."/>
            <person name="Dumaresq J."/>
            <person name="Roberts R.J."/>
            <person name="Tremblay D.M."/>
            <person name="Moineau S."/>
        </authorList>
    </citation>
    <scope>NUCLEOTIDE SEQUENCE [LARGE SCALE GENOMIC DNA]</scope>
    <source>
        <strain evidence="2">SMQ-1335</strain>
    </source>
</reference>
<name>A0A1D7W1I3_BREAU</name>
<dbReference type="AlphaFoldDB" id="A0A1D7W1I3"/>
<dbReference type="Proteomes" id="UP000094793">
    <property type="component" value="Chromosome"/>
</dbReference>
<accession>A0A1D7W1I3</accession>
<sequence length="44" mass="4686">MAKKVSQAHKVGVELEGVDAELVAQRVCISSGLETKKMPNTSTD</sequence>
<organism evidence="1 2">
    <name type="scientific">Brevibacterium aurantiacum</name>
    <dbReference type="NCBI Taxonomy" id="273384"/>
    <lineage>
        <taxon>Bacteria</taxon>
        <taxon>Bacillati</taxon>
        <taxon>Actinomycetota</taxon>
        <taxon>Actinomycetes</taxon>
        <taxon>Micrococcales</taxon>
        <taxon>Brevibacteriaceae</taxon>
        <taxon>Brevibacterium</taxon>
    </lineage>
</organism>
<evidence type="ECO:0000313" key="1">
    <source>
        <dbReference type="EMBL" id="AOP52881.1"/>
    </source>
</evidence>
<proteinExistence type="predicted"/>
<gene>
    <name evidence="1" type="ORF">BLSMQ_1169</name>
</gene>
<dbReference type="EMBL" id="CP017150">
    <property type="protein sequence ID" value="AOP52881.1"/>
    <property type="molecule type" value="Genomic_DNA"/>
</dbReference>
<protein>
    <submittedName>
        <fullName evidence="1">Uncharacterized protein</fullName>
    </submittedName>
</protein>
<dbReference type="KEGG" id="blin:BLSMQ_1169"/>